<evidence type="ECO:0000313" key="4">
    <source>
        <dbReference type="Proteomes" id="UP000655225"/>
    </source>
</evidence>
<evidence type="ECO:0000259" key="2">
    <source>
        <dbReference type="Pfam" id="PF04572"/>
    </source>
</evidence>
<sequence length="517" mass="59089">MTTTDDSSTSVMTPPPPSGPLTPEMVQQIVQALSAARLSGTSPRSPWYFDSGASNHMTGLERAVPSPPIPPAAAPEADPSIPEQVLQSSFHMKDLGSLTYYLRLEVSRTDRGILVSQRKYTQDLINQAQLSDQRTVETPMELNVQYVKRHTQIFLPPRSHGRVRSSFSPLFLVKEDTEEANFKYPNPLIPPFNVTEEERIEWFRKKLPEFEIFKSTRMTRQFAARTQKFFNRGCEIQFFMTWISPAKSFHQRELIVLESLFKAHPHGCLMILSRTMDTRHGNWILKPLQDRGFRVLAVTPDLPFLLENTPAEAWLEETKKGNKDPGEIPLAQNLSNLLRLAVLYKYGGVYMDTDFIVLKKLSDLKNSIGAQSINIETGNWTRLNNAVLVFDKSHPILYKFIEEFSLTFDGNKWGYNGPYLVSRVVERVATTPEYNVTVLPPMAFYPVNWNGIGGFFQRPKNLADSRWIEAKLVQLSRESYGVHLWNKQSSRLRIEEGSIIQRLITDHCVVCEQIYSS</sequence>
<dbReference type="OrthoDB" id="409543at2759"/>
<dbReference type="Pfam" id="PF04488">
    <property type="entry name" value="Gly_transf_sug"/>
    <property type="match status" value="1"/>
</dbReference>
<dbReference type="Gene3D" id="3.90.550.20">
    <property type="match status" value="1"/>
</dbReference>
<dbReference type="PANTHER" id="PTHR46781:SF2">
    <property type="entry name" value="ALPHA 1,4-GLYCOSYLTRANSFERASE FAMILY PROTEIN"/>
    <property type="match status" value="1"/>
</dbReference>
<dbReference type="OMA" id="KWTRING"/>
<dbReference type="InterPro" id="IPR007577">
    <property type="entry name" value="GlycoTrfase_DXD_sugar-bd_CS"/>
</dbReference>
<evidence type="ECO:0000313" key="3">
    <source>
        <dbReference type="EMBL" id="KAF8402679.1"/>
    </source>
</evidence>
<reference evidence="3 4" key="1">
    <citation type="submission" date="2020-04" db="EMBL/GenBank/DDBJ databases">
        <title>Plant Genome Project.</title>
        <authorList>
            <person name="Zhang R.-G."/>
        </authorList>
    </citation>
    <scope>NUCLEOTIDE SEQUENCE [LARGE SCALE GENOMIC DNA]</scope>
    <source>
        <strain evidence="3">YNK0</strain>
        <tissue evidence="3">Leaf</tissue>
    </source>
</reference>
<dbReference type="PANTHER" id="PTHR46781">
    <property type="entry name" value="ALPHA 1,4-GLYCOSYLTRANSFERASE FAMILY PROTEIN"/>
    <property type="match status" value="1"/>
</dbReference>
<feature type="region of interest" description="Disordered" evidence="1">
    <location>
        <begin position="1"/>
        <end position="23"/>
    </location>
</feature>
<evidence type="ECO:0000256" key="1">
    <source>
        <dbReference type="SAM" id="MobiDB-lite"/>
    </source>
</evidence>
<dbReference type="SUPFAM" id="SSF53448">
    <property type="entry name" value="Nucleotide-diphospho-sugar transferases"/>
    <property type="match status" value="1"/>
</dbReference>
<comment type="caution">
    <text evidence="3">The sequence shown here is derived from an EMBL/GenBank/DDBJ whole genome shotgun (WGS) entry which is preliminary data.</text>
</comment>
<gene>
    <name evidence="3" type="ORF">HHK36_010768</name>
</gene>
<dbReference type="Proteomes" id="UP000655225">
    <property type="component" value="Unassembled WGS sequence"/>
</dbReference>
<keyword evidence="4" id="KW-1185">Reference proteome</keyword>
<dbReference type="InterPro" id="IPR044789">
    <property type="entry name" value="Put_A1-4-GlycosylTfrase_plant"/>
</dbReference>
<dbReference type="InterPro" id="IPR029044">
    <property type="entry name" value="Nucleotide-diphossugar_trans"/>
</dbReference>
<proteinExistence type="predicted"/>
<organism evidence="3 4">
    <name type="scientific">Tetracentron sinense</name>
    <name type="common">Spur-leaf</name>
    <dbReference type="NCBI Taxonomy" id="13715"/>
    <lineage>
        <taxon>Eukaryota</taxon>
        <taxon>Viridiplantae</taxon>
        <taxon>Streptophyta</taxon>
        <taxon>Embryophyta</taxon>
        <taxon>Tracheophyta</taxon>
        <taxon>Spermatophyta</taxon>
        <taxon>Magnoliopsida</taxon>
        <taxon>Trochodendrales</taxon>
        <taxon>Trochodendraceae</taxon>
        <taxon>Tetracentron</taxon>
    </lineage>
</organism>
<accession>A0A835DJV3</accession>
<dbReference type="InterPro" id="IPR007652">
    <property type="entry name" value="A1-4-GlycosylTfrase_dom"/>
</dbReference>
<protein>
    <recommendedName>
        <fullName evidence="2">Alpha 1,4-glycosyltransferase domain-containing protein</fullName>
    </recommendedName>
</protein>
<feature type="domain" description="Alpha 1,4-glycosyltransferase" evidence="2">
    <location>
        <begin position="390"/>
        <end position="512"/>
    </location>
</feature>
<name>A0A835DJV3_TETSI</name>
<dbReference type="Pfam" id="PF04572">
    <property type="entry name" value="Gb3_synth"/>
    <property type="match status" value="1"/>
</dbReference>
<feature type="compositionally biased region" description="Low complexity" evidence="1">
    <location>
        <begin position="1"/>
        <end position="12"/>
    </location>
</feature>
<dbReference type="AlphaFoldDB" id="A0A835DJV3"/>
<dbReference type="EMBL" id="JABCRI010000007">
    <property type="protein sequence ID" value="KAF8402679.1"/>
    <property type="molecule type" value="Genomic_DNA"/>
</dbReference>